<accession>A0A7S2DQN9</accession>
<organism evidence="3">
    <name type="scientific">Haptolina brevifila</name>
    <dbReference type="NCBI Taxonomy" id="156173"/>
    <lineage>
        <taxon>Eukaryota</taxon>
        <taxon>Haptista</taxon>
        <taxon>Haptophyta</taxon>
        <taxon>Prymnesiophyceae</taxon>
        <taxon>Prymnesiales</taxon>
        <taxon>Prymnesiaceae</taxon>
        <taxon>Haptolina</taxon>
    </lineage>
</organism>
<reference evidence="3" key="1">
    <citation type="submission" date="2021-01" db="EMBL/GenBank/DDBJ databases">
        <authorList>
            <person name="Corre E."/>
            <person name="Pelletier E."/>
            <person name="Niang G."/>
            <person name="Scheremetjew M."/>
            <person name="Finn R."/>
            <person name="Kale V."/>
            <person name="Holt S."/>
            <person name="Cochrane G."/>
            <person name="Meng A."/>
            <person name="Brown T."/>
            <person name="Cohen L."/>
        </authorList>
    </citation>
    <scope>NUCLEOTIDE SEQUENCE</scope>
    <source>
        <strain evidence="3">UTEX LB 985</strain>
    </source>
</reference>
<protein>
    <recommendedName>
        <fullName evidence="2">Exostosin GT47 domain-containing protein</fullName>
    </recommendedName>
</protein>
<dbReference type="PANTHER" id="PTHR11062:SF281">
    <property type="entry name" value="EXOSTOSIN-LIKE 2"/>
    <property type="match status" value="1"/>
</dbReference>
<comment type="similarity">
    <text evidence="1">Belongs to the glycosyltransferase 47 family.</text>
</comment>
<dbReference type="AlphaFoldDB" id="A0A7S2DQN9"/>
<dbReference type="GO" id="GO:0016757">
    <property type="term" value="F:glycosyltransferase activity"/>
    <property type="evidence" value="ECO:0007669"/>
    <property type="project" value="InterPro"/>
</dbReference>
<dbReference type="EMBL" id="HBGU01036016">
    <property type="protein sequence ID" value="CAD9461397.1"/>
    <property type="molecule type" value="Transcribed_RNA"/>
</dbReference>
<name>A0A7S2DQN9_9EUKA</name>
<dbReference type="InterPro" id="IPR040911">
    <property type="entry name" value="Exostosin_GT47"/>
</dbReference>
<evidence type="ECO:0000313" key="3">
    <source>
        <dbReference type="EMBL" id="CAD9461397.1"/>
    </source>
</evidence>
<sequence>MAKVEIKFSRGGPGQLTSKVKENLRAAGWSSKDVRLPYSVDAYSQGMLHSDFCVLPRGDEANPGRRLVDAVAAGCIPLIIADNIKLPLRNVLQPSYENFTLRIAEADFVRYPTASVNEVLKSAIPRLPSLRRGLMHARESMLLGMGVTPLNGTTSAAHGADLVLLEAGRAFCPRSPSTFKSCIDVGFA</sequence>
<dbReference type="PANTHER" id="PTHR11062">
    <property type="entry name" value="EXOSTOSIN HEPARAN SULFATE GLYCOSYLTRANSFERASE -RELATED"/>
    <property type="match status" value="1"/>
</dbReference>
<dbReference type="Pfam" id="PF03016">
    <property type="entry name" value="Exostosin_GT47"/>
    <property type="match status" value="1"/>
</dbReference>
<gene>
    <name evidence="3" type="ORF">CBRE1094_LOCUS19753</name>
</gene>
<evidence type="ECO:0000256" key="1">
    <source>
        <dbReference type="ARBA" id="ARBA00010271"/>
    </source>
</evidence>
<dbReference type="InterPro" id="IPR004263">
    <property type="entry name" value="Exostosin"/>
</dbReference>
<feature type="domain" description="Exostosin GT47" evidence="2">
    <location>
        <begin position="35"/>
        <end position="110"/>
    </location>
</feature>
<evidence type="ECO:0000259" key="2">
    <source>
        <dbReference type="Pfam" id="PF03016"/>
    </source>
</evidence>
<proteinExistence type="inferred from homology"/>